<reference evidence="1" key="2">
    <citation type="submission" date="2023-01" db="EMBL/GenBank/DDBJ databases">
        <authorList>
            <person name="Petersen C."/>
        </authorList>
    </citation>
    <scope>NUCLEOTIDE SEQUENCE</scope>
    <source>
        <strain evidence="1">IBT 12815</strain>
    </source>
</reference>
<organism evidence="1 2">
    <name type="scientific">Penicillium hordei</name>
    <dbReference type="NCBI Taxonomy" id="40994"/>
    <lineage>
        <taxon>Eukaryota</taxon>
        <taxon>Fungi</taxon>
        <taxon>Dikarya</taxon>
        <taxon>Ascomycota</taxon>
        <taxon>Pezizomycotina</taxon>
        <taxon>Eurotiomycetes</taxon>
        <taxon>Eurotiomycetidae</taxon>
        <taxon>Eurotiales</taxon>
        <taxon>Aspergillaceae</taxon>
        <taxon>Penicillium</taxon>
    </lineage>
</organism>
<gene>
    <name evidence="1" type="ORF">N7537_000107</name>
</gene>
<dbReference type="Proteomes" id="UP001213799">
    <property type="component" value="Unassembled WGS sequence"/>
</dbReference>
<comment type="caution">
    <text evidence="1">The sequence shown here is derived from an EMBL/GenBank/DDBJ whole genome shotgun (WGS) entry which is preliminary data.</text>
</comment>
<name>A0AAD6EDA9_9EURO</name>
<protein>
    <submittedName>
        <fullName evidence="1">Uncharacterized protein</fullName>
    </submittedName>
</protein>
<reference evidence="1" key="1">
    <citation type="journal article" date="2023" name="IMA Fungus">
        <title>Comparative genomic study of the Penicillium genus elucidates a diverse pangenome and 15 lateral gene transfer events.</title>
        <authorList>
            <person name="Petersen C."/>
            <person name="Sorensen T."/>
            <person name="Nielsen M.R."/>
            <person name="Sondergaard T.E."/>
            <person name="Sorensen J.L."/>
            <person name="Fitzpatrick D.A."/>
            <person name="Frisvad J.C."/>
            <person name="Nielsen K.L."/>
        </authorList>
    </citation>
    <scope>NUCLEOTIDE SEQUENCE</scope>
    <source>
        <strain evidence="1">IBT 12815</strain>
    </source>
</reference>
<dbReference type="EMBL" id="JAQJAE010000001">
    <property type="protein sequence ID" value="KAJ5614993.1"/>
    <property type="molecule type" value="Genomic_DNA"/>
</dbReference>
<evidence type="ECO:0000313" key="1">
    <source>
        <dbReference type="EMBL" id="KAJ5614993.1"/>
    </source>
</evidence>
<evidence type="ECO:0000313" key="2">
    <source>
        <dbReference type="Proteomes" id="UP001213799"/>
    </source>
</evidence>
<dbReference type="AlphaFoldDB" id="A0AAD6EDA9"/>
<keyword evidence="2" id="KW-1185">Reference proteome</keyword>
<dbReference type="RefSeq" id="XP_056756160.1">
    <property type="nucleotide sequence ID" value="XM_056891165.1"/>
</dbReference>
<dbReference type="GeneID" id="81581407"/>
<proteinExistence type="predicted"/>
<sequence>MYKAPAEVLPFELCYIIGARCSLTKVSTIFTEGNGRAAGWLAWYRLLGDGGLFYDPMALRNWREVGARRGP</sequence>
<accession>A0AAD6EDA9</accession>